<feature type="transmembrane region" description="Helical" evidence="1">
    <location>
        <begin position="63"/>
        <end position="96"/>
    </location>
</feature>
<evidence type="ECO:0000256" key="1">
    <source>
        <dbReference type="SAM" id="Phobius"/>
    </source>
</evidence>
<dbReference type="Proteomes" id="UP000469081">
    <property type="component" value="Unassembled WGS sequence"/>
</dbReference>
<reference evidence="2 3" key="1">
    <citation type="submission" date="2019-06" db="EMBL/GenBank/DDBJ databases">
        <title>Phylogeography and genetic diversity of Francisella tularensis subsp. holarctica in France (1947-2018).</title>
        <authorList>
            <person name="Kevin M."/>
            <person name="Madani N."/>
            <person name="Maurin M."/>
        </authorList>
    </citation>
    <scope>NUCLEOTIDE SEQUENCE [LARGE SCALE GENOMIC DNA]</scope>
    <source>
        <strain evidence="2 3">ATCC 15482</strain>
    </source>
</reference>
<evidence type="ECO:0000313" key="2">
    <source>
        <dbReference type="EMBL" id="MWZ39029.1"/>
    </source>
</evidence>
<organism evidence="2 3">
    <name type="scientific">Francisella tularensis</name>
    <dbReference type="NCBI Taxonomy" id="263"/>
    <lineage>
        <taxon>Bacteria</taxon>
        <taxon>Pseudomonadati</taxon>
        <taxon>Pseudomonadota</taxon>
        <taxon>Gammaproteobacteria</taxon>
        <taxon>Thiotrichales</taxon>
        <taxon>Francisellaceae</taxon>
        <taxon>Francisella</taxon>
    </lineage>
</organism>
<feature type="transmembrane region" description="Helical" evidence="1">
    <location>
        <begin position="7"/>
        <end position="26"/>
    </location>
</feature>
<proteinExistence type="predicted"/>
<feature type="transmembrane region" description="Helical" evidence="1">
    <location>
        <begin position="149"/>
        <end position="168"/>
    </location>
</feature>
<protein>
    <submittedName>
        <fullName evidence="2">MFS transporter</fullName>
    </submittedName>
</protein>
<dbReference type="AlphaFoldDB" id="A0A6I4RUJ0"/>
<sequence>MMLKKITNNFGLAIGVIGLIIFMFGLTETDTAQKNLIVLFATFFLFLSAAIQKEPFFTGLQGIAFVSAIMVFYNLAAIYNLLVFIFLAFVFAIYYFSRHKLNIARIFAFIGLVALCLGILLGRNEPMVVCGIVLAIYAVFSIQEGYTVGWIFLILNILFAVVAANALYSFY</sequence>
<gene>
    <name evidence="2" type="ORF">FNC33_00470</name>
</gene>
<keyword evidence="1" id="KW-1133">Transmembrane helix</keyword>
<keyword evidence="1" id="KW-0472">Membrane</keyword>
<name>A0A6I4RUJ0_FRATU</name>
<feature type="transmembrane region" description="Helical" evidence="1">
    <location>
        <begin position="102"/>
        <end position="120"/>
    </location>
</feature>
<evidence type="ECO:0000313" key="3">
    <source>
        <dbReference type="Proteomes" id="UP000469081"/>
    </source>
</evidence>
<feature type="transmembrane region" description="Helical" evidence="1">
    <location>
        <begin position="32"/>
        <end position="51"/>
    </location>
</feature>
<dbReference type="EMBL" id="VJEZ01000001">
    <property type="protein sequence ID" value="MWZ39029.1"/>
    <property type="molecule type" value="Genomic_DNA"/>
</dbReference>
<feature type="transmembrane region" description="Helical" evidence="1">
    <location>
        <begin position="127"/>
        <end position="143"/>
    </location>
</feature>
<comment type="caution">
    <text evidence="2">The sequence shown here is derived from an EMBL/GenBank/DDBJ whole genome shotgun (WGS) entry which is preliminary data.</text>
</comment>
<keyword evidence="1" id="KW-0812">Transmembrane</keyword>
<accession>A0A6I4RUJ0</accession>